<feature type="non-terminal residue" evidence="1">
    <location>
        <position position="1"/>
    </location>
</feature>
<evidence type="ECO:0000313" key="2">
    <source>
        <dbReference type="Proteomes" id="UP001597111"/>
    </source>
</evidence>
<protein>
    <submittedName>
        <fullName evidence="1">SbcC/MukB-like Walker B domain-containing protein</fullName>
    </submittedName>
</protein>
<accession>A0ABD6B973</accession>
<keyword evidence="2" id="KW-1185">Reference proteome</keyword>
<reference evidence="1 2" key="1">
    <citation type="journal article" date="2019" name="Int. J. Syst. Evol. Microbiol.">
        <title>The Global Catalogue of Microorganisms (GCM) 10K type strain sequencing project: providing services to taxonomists for standard genome sequencing and annotation.</title>
        <authorList>
            <consortium name="The Broad Institute Genomics Platform"/>
            <consortium name="The Broad Institute Genome Sequencing Center for Infectious Disease"/>
            <person name="Wu L."/>
            <person name="Ma J."/>
        </authorList>
    </citation>
    <scope>NUCLEOTIDE SEQUENCE [LARGE SCALE GENOMIC DNA]</scope>
    <source>
        <strain evidence="1 2">CGMCC 1.12285</strain>
    </source>
</reference>
<dbReference type="SUPFAM" id="SSF52540">
    <property type="entry name" value="P-loop containing nucleoside triphosphate hydrolases"/>
    <property type="match status" value="1"/>
</dbReference>
<dbReference type="Pfam" id="PF13558">
    <property type="entry name" value="SbcC_Walker_B"/>
    <property type="match status" value="1"/>
</dbReference>
<dbReference type="EMBL" id="JBHUDH010000207">
    <property type="protein sequence ID" value="MFD1527511.1"/>
    <property type="molecule type" value="Genomic_DNA"/>
</dbReference>
<name>A0ABD6B973_9EURY</name>
<dbReference type="RefSeq" id="WP_379818948.1">
    <property type="nucleotide sequence ID" value="NZ_JBHUDH010000207.1"/>
</dbReference>
<comment type="caution">
    <text evidence="1">The sequence shown here is derived from an EMBL/GenBank/DDBJ whole genome shotgun (WGS) entry which is preliminary data.</text>
</comment>
<sequence>LPGNEGAREYDELSTGEIWLLNLSFAYTLAEQATETEDAGHNWEILVLDEPFANIDEDIREETLEYIRDSDIQFIIMTSNEDLESHFNPQQVKSLDRIQVQYTFDDMEELIADD</sequence>
<evidence type="ECO:0000313" key="1">
    <source>
        <dbReference type="EMBL" id="MFD1527511.1"/>
    </source>
</evidence>
<dbReference type="Proteomes" id="UP001597111">
    <property type="component" value="Unassembled WGS sequence"/>
</dbReference>
<dbReference type="InterPro" id="IPR027417">
    <property type="entry name" value="P-loop_NTPase"/>
</dbReference>
<gene>
    <name evidence="1" type="ORF">ACFR9S_14595</name>
</gene>
<dbReference type="Gene3D" id="3.40.50.300">
    <property type="entry name" value="P-loop containing nucleotide triphosphate hydrolases"/>
    <property type="match status" value="1"/>
</dbReference>
<proteinExistence type="predicted"/>
<dbReference type="AlphaFoldDB" id="A0ABD6B973"/>
<organism evidence="1 2">
    <name type="scientific">Halolamina salina</name>
    <dbReference type="NCBI Taxonomy" id="1220023"/>
    <lineage>
        <taxon>Archaea</taxon>
        <taxon>Methanobacteriati</taxon>
        <taxon>Methanobacteriota</taxon>
        <taxon>Stenosarchaea group</taxon>
        <taxon>Halobacteria</taxon>
        <taxon>Halobacteriales</taxon>
        <taxon>Haloferacaceae</taxon>
    </lineage>
</organism>